<dbReference type="Gene3D" id="3.10.610.10">
    <property type="entry name" value="GSPII I/J protein-like"/>
    <property type="match status" value="1"/>
</dbReference>
<dbReference type="PROSITE" id="PS00409">
    <property type="entry name" value="PROKAR_NTER_METHYL"/>
    <property type="match status" value="1"/>
</dbReference>
<dbReference type="GO" id="GO:0015627">
    <property type="term" value="C:type II protein secretion system complex"/>
    <property type="evidence" value="ECO:0007669"/>
    <property type="project" value="InterPro"/>
</dbReference>
<feature type="transmembrane region" description="Helical" evidence="11">
    <location>
        <begin position="35"/>
        <end position="56"/>
    </location>
</feature>
<dbReference type="InterPro" id="IPR045584">
    <property type="entry name" value="Pilin-like"/>
</dbReference>
<dbReference type="NCBIfam" id="TIGR01711">
    <property type="entry name" value="gspJ"/>
    <property type="match status" value="1"/>
</dbReference>
<comment type="subcellular location">
    <subcellularLocation>
        <location evidence="1">Cell inner membrane</location>
        <topology evidence="1">Single-pass membrane protein</topology>
    </subcellularLocation>
</comment>
<feature type="compositionally biased region" description="Low complexity" evidence="10">
    <location>
        <begin position="233"/>
        <end position="253"/>
    </location>
</feature>
<reference evidence="12" key="1">
    <citation type="submission" date="2019-02" db="EMBL/GenBank/DDBJ databases">
        <authorList>
            <person name="Gruber-Vodicka R. H."/>
            <person name="Seah K. B. B."/>
        </authorList>
    </citation>
    <scope>NUCLEOTIDE SEQUENCE</scope>
    <source>
        <strain evidence="12">BECK_BZ131</strain>
    </source>
</reference>
<evidence type="ECO:0000256" key="6">
    <source>
        <dbReference type="ARBA" id="ARBA00022519"/>
    </source>
</evidence>
<feature type="compositionally biased region" description="Basic and acidic residues" evidence="10">
    <location>
        <begin position="254"/>
        <end position="263"/>
    </location>
</feature>
<feature type="region of interest" description="Disordered" evidence="10">
    <location>
        <begin position="228"/>
        <end position="263"/>
    </location>
</feature>
<dbReference type="InterPro" id="IPR010055">
    <property type="entry name" value="T2SS_protein-GspJ"/>
</dbReference>
<dbReference type="GO" id="GO:0015628">
    <property type="term" value="P:protein secretion by the type II secretion system"/>
    <property type="evidence" value="ECO:0007669"/>
    <property type="project" value="InterPro"/>
</dbReference>
<evidence type="ECO:0000256" key="1">
    <source>
        <dbReference type="ARBA" id="ARBA00004377"/>
    </source>
</evidence>
<sequence>MTRDPDRPGSRVDARQERLSTPREIHGQRHSGMTLIELLIAMAVFAVISAITYGAIRSAVETQRRVEARTNRFTALQMAMAVMERDILQMVDRSIRDEYGERIPALQSARDDFRLMEFTRTGWQTLAGVRGMRLRRIAYALEEDRLLRLTWNVLDRAEDSLPWSSVLLTGVENVEIGYLNTDGEWVSEWPLEWMGEERPSAPGFPRAIEIRIELAGIGWIRRLLALPEGGDGNSDSESGSNSGSDSDSNPGSDSKPDPESEKK</sequence>
<dbReference type="PANTHER" id="PTHR39583">
    <property type="entry name" value="TYPE II SECRETION SYSTEM PROTEIN J-RELATED"/>
    <property type="match status" value="1"/>
</dbReference>
<evidence type="ECO:0000313" key="12">
    <source>
        <dbReference type="EMBL" id="VFJ73882.1"/>
    </source>
</evidence>
<dbReference type="EMBL" id="CAADFE010000055">
    <property type="protein sequence ID" value="VFJ73882.1"/>
    <property type="molecule type" value="Genomic_DNA"/>
</dbReference>
<keyword evidence="7 11" id="KW-0812">Transmembrane</keyword>
<comment type="similarity">
    <text evidence="2">Belongs to the GSP J family.</text>
</comment>
<evidence type="ECO:0000256" key="10">
    <source>
        <dbReference type="SAM" id="MobiDB-lite"/>
    </source>
</evidence>
<keyword evidence="5" id="KW-0488">Methylation</keyword>
<dbReference type="SUPFAM" id="SSF54523">
    <property type="entry name" value="Pili subunits"/>
    <property type="match status" value="2"/>
</dbReference>
<dbReference type="PANTHER" id="PTHR39583:SF2">
    <property type="entry name" value="TYPE II SECRETION SYSTEM PROTEIN J"/>
    <property type="match status" value="1"/>
</dbReference>
<dbReference type="GO" id="GO:0005886">
    <property type="term" value="C:plasma membrane"/>
    <property type="evidence" value="ECO:0007669"/>
    <property type="project" value="UniProtKB-SubCell"/>
</dbReference>
<accession>A0A450TX74</accession>
<dbReference type="AlphaFoldDB" id="A0A450TX74"/>
<evidence type="ECO:0000256" key="2">
    <source>
        <dbReference type="ARBA" id="ARBA00011084"/>
    </source>
</evidence>
<evidence type="ECO:0000256" key="5">
    <source>
        <dbReference type="ARBA" id="ARBA00022481"/>
    </source>
</evidence>
<dbReference type="InterPro" id="IPR051621">
    <property type="entry name" value="T2SS_protein_J"/>
</dbReference>
<dbReference type="Gene3D" id="2.10.70.20">
    <property type="entry name" value="gspk-gspi-gspj complex like domains"/>
    <property type="match status" value="1"/>
</dbReference>
<evidence type="ECO:0000256" key="7">
    <source>
        <dbReference type="ARBA" id="ARBA00022692"/>
    </source>
</evidence>
<protein>
    <recommendedName>
        <fullName evidence="3">Type II secretion system protein J</fullName>
    </recommendedName>
</protein>
<feature type="region of interest" description="Disordered" evidence="10">
    <location>
        <begin position="1"/>
        <end position="26"/>
    </location>
</feature>
<keyword evidence="9 11" id="KW-0472">Membrane</keyword>
<dbReference type="InterPro" id="IPR012902">
    <property type="entry name" value="N_methyl_site"/>
</dbReference>
<evidence type="ECO:0000256" key="11">
    <source>
        <dbReference type="SAM" id="Phobius"/>
    </source>
</evidence>
<evidence type="ECO:0000256" key="9">
    <source>
        <dbReference type="ARBA" id="ARBA00023136"/>
    </source>
</evidence>
<evidence type="ECO:0000256" key="4">
    <source>
        <dbReference type="ARBA" id="ARBA00022475"/>
    </source>
</evidence>
<keyword evidence="6" id="KW-0997">Cell inner membrane</keyword>
<dbReference type="Pfam" id="PF07963">
    <property type="entry name" value="N_methyl"/>
    <property type="match status" value="1"/>
</dbReference>
<evidence type="ECO:0000256" key="8">
    <source>
        <dbReference type="ARBA" id="ARBA00022989"/>
    </source>
</evidence>
<keyword evidence="4" id="KW-1003">Cell membrane</keyword>
<dbReference type="NCBIfam" id="TIGR02532">
    <property type="entry name" value="IV_pilin_GFxxxE"/>
    <property type="match status" value="1"/>
</dbReference>
<keyword evidence="8 11" id="KW-1133">Transmembrane helix</keyword>
<organism evidence="12">
    <name type="scientific">Candidatus Kentrum sp. FW</name>
    <dbReference type="NCBI Taxonomy" id="2126338"/>
    <lineage>
        <taxon>Bacteria</taxon>
        <taxon>Pseudomonadati</taxon>
        <taxon>Pseudomonadota</taxon>
        <taxon>Gammaproteobacteria</taxon>
        <taxon>Candidatus Kentrum</taxon>
    </lineage>
</organism>
<gene>
    <name evidence="12" type="ORF">BECKFW1821C_GA0114237_105519</name>
</gene>
<dbReference type="Pfam" id="PF11612">
    <property type="entry name" value="T2SSJ"/>
    <property type="match status" value="1"/>
</dbReference>
<evidence type="ECO:0000256" key="3">
    <source>
        <dbReference type="ARBA" id="ARBA00021539"/>
    </source>
</evidence>
<name>A0A450TX74_9GAMM</name>
<proteinExistence type="inferred from homology"/>